<dbReference type="SUPFAM" id="SSF53335">
    <property type="entry name" value="S-adenosyl-L-methionine-dependent methyltransferases"/>
    <property type="match status" value="1"/>
</dbReference>
<sequence length="257" mass="30109">MSHWTENFFIKKPELWKHFLDRGWKRSRITTRAILRILKKHGITKGKFLEVGCGNGRICIPVARRGFDVTGVDIGALYIEDARKRAIKNKVKADFICGDMRRLNQLVSGKYDTVLSVWTSIGYYGKKVDERLFRTVAQLLKKKGLFLILNTMSQEYLVNHYCTSMFNETNKYLVLHKDNRFDRYHSINTDKWVFYEKTGRDLKYVDELELNLRIYSLAEIVEMAEAAGLEFVEAYDNVRDLTPARSDSVINTVFRKR</sequence>
<dbReference type="PANTHER" id="PTHR43464:SF23">
    <property type="entry name" value="JUVENILE HORMONE ACID O-METHYLTRANSFERASE"/>
    <property type="match status" value="1"/>
</dbReference>
<dbReference type="Gene3D" id="3.40.50.150">
    <property type="entry name" value="Vaccinia Virus protein VP39"/>
    <property type="match status" value="1"/>
</dbReference>
<evidence type="ECO:0000313" key="2">
    <source>
        <dbReference type="EMBL" id="KPL14074.1"/>
    </source>
</evidence>
<dbReference type="Proteomes" id="UP000050975">
    <property type="component" value="Unassembled WGS sequence"/>
</dbReference>
<evidence type="ECO:0000313" key="3">
    <source>
        <dbReference type="Proteomes" id="UP000050975"/>
    </source>
</evidence>
<proteinExistence type="predicted"/>
<dbReference type="InterPro" id="IPR041698">
    <property type="entry name" value="Methyltransf_25"/>
</dbReference>
<dbReference type="PANTHER" id="PTHR43464">
    <property type="entry name" value="METHYLTRANSFERASE"/>
    <property type="match status" value="1"/>
</dbReference>
<dbReference type="CDD" id="cd02440">
    <property type="entry name" value="AdoMet_MTases"/>
    <property type="match status" value="1"/>
</dbReference>
<dbReference type="GO" id="GO:0010420">
    <property type="term" value="F:polyprenyldihydroxybenzoate methyltransferase activity"/>
    <property type="evidence" value="ECO:0007669"/>
    <property type="project" value="TreeGrafter"/>
</dbReference>
<dbReference type="AlphaFoldDB" id="A0A0S8JXK6"/>
<organism evidence="2 3">
    <name type="scientific">candidate division WOR_3 bacterium SM1_77</name>
    <dbReference type="NCBI Taxonomy" id="1703778"/>
    <lineage>
        <taxon>Bacteria</taxon>
        <taxon>Bacteria division WOR-3</taxon>
    </lineage>
</organism>
<dbReference type="InterPro" id="IPR029063">
    <property type="entry name" value="SAM-dependent_MTases_sf"/>
</dbReference>
<dbReference type="EMBL" id="LJVE01000068">
    <property type="protein sequence ID" value="KPL14074.1"/>
    <property type="molecule type" value="Genomic_DNA"/>
</dbReference>
<evidence type="ECO:0000259" key="1">
    <source>
        <dbReference type="Pfam" id="PF13649"/>
    </source>
</evidence>
<name>A0A0S8JXK6_UNCW3</name>
<reference evidence="2 3" key="1">
    <citation type="journal article" date="2015" name="Microbiome">
        <title>Genomic resolution of linkages in carbon, nitrogen, and sulfur cycling among widespread estuary sediment bacteria.</title>
        <authorList>
            <person name="Baker B.J."/>
            <person name="Lazar C.S."/>
            <person name="Teske A.P."/>
            <person name="Dick G.J."/>
        </authorList>
    </citation>
    <scope>NUCLEOTIDE SEQUENCE [LARGE SCALE GENOMIC DNA]</scope>
    <source>
        <strain evidence="2">SM1_77</strain>
    </source>
</reference>
<dbReference type="Pfam" id="PF13649">
    <property type="entry name" value="Methyltransf_25"/>
    <property type="match status" value="1"/>
</dbReference>
<gene>
    <name evidence="2" type="ORF">AMJ74_04080</name>
</gene>
<feature type="domain" description="Methyltransferase" evidence="1">
    <location>
        <begin position="49"/>
        <end position="144"/>
    </location>
</feature>
<comment type="caution">
    <text evidence="2">The sequence shown here is derived from an EMBL/GenBank/DDBJ whole genome shotgun (WGS) entry which is preliminary data.</text>
</comment>
<accession>A0A0S8JXK6</accession>
<protein>
    <recommendedName>
        <fullName evidence="1">Methyltransferase domain-containing protein</fullName>
    </recommendedName>
</protein>
<dbReference type="Gene3D" id="2.20.25.110">
    <property type="entry name" value="S-adenosyl-L-methionine-dependent methyltransferases"/>
    <property type="match status" value="1"/>
</dbReference>